<sequence length="353" mass="37598">MNSADGLPPEDQADFERILDEALRSARLAADADRFEIERLRSMAMDALPEIAAAADEEYRQLVRLRAELDDPGAPTSGAGQGGPRQEERSAGVGLLAVVTTLVPVLAAVAAVVFLLLGYALRLAEPEPGIAERMRGVGWVFAAVAGLGLVVALGGLVVAATRNSASTAIRASAPAEELARARDEWRRALHDRGVVPFVRRAGGRHHPRGRTPRLRFSSPDFSSPDFSSSAGVAPRPRPRYGNPRFSGPEFGSPAFTSPADGDDEVIDPRFSRPDFSGPDFSGPDFDSPDFSSPAERDDEPADRGYGSPDFSSPDFGSPDFTSPARDDDDEPPGRPGYASPDFGGPADQDDKRS</sequence>
<dbReference type="Proteomes" id="UP000295345">
    <property type="component" value="Unassembled WGS sequence"/>
</dbReference>
<keyword evidence="2" id="KW-0472">Membrane</keyword>
<evidence type="ECO:0008006" key="5">
    <source>
        <dbReference type="Google" id="ProtNLM"/>
    </source>
</evidence>
<gene>
    <name evidence="3" type="ORF">E1283_09675</name>
</gene>
<organism evidence="3 4">
    <name type="scientific">Streptomyces hainanensis</name>
    <dbReference type="NCBI Taxonomy" id="402648"/>
    <lineage>
        <taxon>Bacteria</taxon>
        <taxon>Bacillati</taxon>
        <taxon>Actinomycetota</taxon>
        <taxon>Actinomycetes</taxon>
        <taxon>Kitasatosporales</taxon>
        <taxon>Streptomycetaceae</taxon>
        <taxon>Streptomyces</taxon>
    </lineage>
</organism>
<evidence type="ECO:0000256" key="2">
    <source>
        <dbReference type="SAM" id="Phobius"/>
    </source>
</evidence>
<feature type="compositionally biased region" description="Low complexity" evidence="1">
    <location>
        <begin position="214"/>
        <end position="229"/>
    </location>
</feature>
<accession>A0A4R4TQX8</accession>
<keyword evidence="4" id="KW-1185">Reference proteome</keyword>
<dbReference type="EMBL" id="SMKI01000075">
    <property type="protein sequence ID" value="TDC76519.1"/>
    <property type="molecule type" value="Genomic_DNA"/>
</dbReference>
<feature type="transmembrane region" description="Helical" evidence="2">
    <location>
        <begin position="93"/>
        <end position="117"/>
    </location>
</feature>
<dbReference type="RefSeq" id="WP_132817527.1">
    <property type="nucleotide sequence ID" value="NZ_SMKI01000075.1"/>
</dbReference>
<feature type="region of interest" description="Disordered" evidence="1">
    <location>
        <begin position="200"/>
        <end position="353"/>
    </location>
</feature>
<evidence type="ECO:0000256" key="1">
    <source>
        <dbReference type="SAM" id="MobiDB-lite"/>
    </source>
</evidence>
<protein>
    <recommendedName>
        <fullName evidence="5">Transmembrane protein</fullName>
    </recommendedName>
</protein>
<evidence type="ECO:0000313" key="3">
    <source>
        <dbReference type="EMBL" id="TDC76519.1"/>
    </source>
</evidence>
<dbReference type="OrthoDB" id="3868051at2"/>
<feature type="transmembrane region" description="Helical" evidence="2">
    <location>
        <begin position="137"/>
        <end position="160"/>
    </location>
</feature>
<reference evidence="3 4" key="1">
    <citation type="submission" date="2019-03" db="EMBL/GenBank/DDBJ databases">
        <title>Draft genome sequences of novel Actinobacteria.</title>
        <authorList>
            <person name="Sahin N."/>
            <person name="Ay H."/>
            <person name="Saygin H."/>
        </authorList>
    </citation>
    <scope>NUCLEOTIDE SEQUENCE [LARGE SCALE GENOMIC DNA]</scope>
    <source>
        <strain evidence="3 4">DSM 41900</strain>
    </source>
</reference>
<feature type="compositionally biased region" description="Low complexity" evidence="1">
    <location>
        <begin position="273"/>
        <end position="293"/>
    </location>
</feature>
<proteinExistence type="predicted"/>
<keyword evidence="2" id="KW-0812">Transmembrane</keyword>
<keyword evidence="2" id="KW-1133">Transmembrane helix</keyword>
<feature type="compositionally biased region" description="Low complexity" evidence="1">
    <location>
        <begin position="306"/>
        <end position="320"/>
    </location>
</feature>
<dbReference type="AlphaFoldDB" id="A0A4R4TQX8"/>
<name>A0A4R4TQX8_9ACTN</name>
<feature type="compositionally biased region" description="Basic residues" evidence="1">
    <location>
        <begin position="201"/>
        <end position="213"/>
    </location>
</feature>
<evidence type="ECO:0000313" key="4">
    <source>
        <dbReference type="Proteomes" id="UP000295345"/>
    </source>
</evidence>
<comment type="caution">
    <text evidence="3">The sequence shown here is derived from an EMBL/GenBank/DDBJ whole genome shotgun (WGS) entry which is preliminary data.</text>
</comment>